<dbReference type="Pfam" id="PF06414">
    <property type="entry name" value="Zeta_toxin"/>
    <property type="match status" value="1"/>
</dbReference>
<sequence length="271" mass="30130">MAAAEMSDLEKEIMDYSMRGVLPPSGRAPIVLIMWGGIGAGKTTASPRVLAKLGMDRAQMVVIDVDELVQKVPEFQQAKGTEQQKVAYMKYRNYAKKIQKQVALTALEKGLDVYVEWTNEGNLHALGKGESDVFQQAALVAKRYTVAVCLVECRDVEGILAVVKEREKEDGRHIPESVIREFNTNRALHWFNALLQLEKRPMQTRAFVQTRMSARYCGSLGMMELTGGVRQLVASCGGGKLDAAFPDEDAAQAAINRLRKRKEDAECCWCS</sequence>
<protein>
    <recommendedName>
        <fullName evidence="3">Zeta toxin domain-containing protein</fullName>
    </recommendedName>
</protein>
<accession>A4UHE4</accession>
<dbReference type="GO" id="GO:0005524">
    <property type="term" value="F:ATP binding"/>
    <property type="evidence" value="ECO:0007669"/>
    <property type="project" value="UniProtKB-KW"/>
</dbReference>
<keyword evidence="1" id="KW-0547">Nucleotide-binding</keyword>
<evidence type="ECO:0000313" key="4">
    <source>
        <dbReference type="EMBL" id="ABO47902.1"/>
    </source>
</evidence>
<evidence type="ECO:0000256" key="1">
    <source>
        <dbReference type="ARBA" id="ARBA00022741"/>
    </source>
</evidence>
<proteinExistence type="evidence at transcript level"/>
<name>A4UHE4_ALEFU</name>
<dbReference type="Gene3D" id="3.40.50.300">
    <property type="entry name" value="P-loop containing nucleotide triphosphate hydrolases"/>
    <property type="match status" value="1"/>
</dbReference>
<keyword evidence="2" id="KW-0067">ATP-binding</keyword>
<feature type="domain" description="Zeta toxin" evidence="3">
    <location>
        <begin position="24"/>
        <end position="184"/>
    </location>
</feature>
<evidence type="ECO:0000259" key="3">
    <source>
        <dbReference type="Pfam" id="PF06414"/>
    </source>
</evidence>
<reference evidence="4" key="1">
    <citation type="journal article" date="2007" name="Proc. Natl. Acad. Sci. U.S.A.">
        <title>Spliced leader RNA trans-splicing in dinoflagellates.</title>
        <authorList>
            <person name="Zhang H."/>
            <person name="Hou Y."/>
            <person name="Miranda L."/>
            <person name="Campbell D.A."/>
            <person name="Sturm N.R."/>
            <person name="Gaasterland T."/>
            <person name="Lin S."/>
        </authorList>
    </citation>
    <scope>NUCLEOTIDE SEQUENCE</scope>
    <source>
        <strain evidence="4">GT-CA28</strain>
    </source>
</reference>
<evidence type="ECO:0000256" key="2">
    <source>
        <dbReference type="ARBA" id="ARBA00022840"/>
    </source>
</evidence>
<dbReference type="AlphaFoldDB" id="A4UHE4"/>
<dbReference type="InterPro" id="IPR010488">
    <property type="entry name" value="Zeta_toxin_domain"/>
</dbReference>
<organism evidence="4">
    <name type="scientific">Alexandrium fundyense</name>
    <name type="common">Dinoflagellate</name>
    <dbReference type="NCBI Taxonomy" id="2932"/>
    <lineage>
        <taxon>Eukaryota</taxon>
        <taxon>Sar</taxon>
        <taxon>Alveolata</taxon>
        <taxon>Dinophyceae</taxon>
        <taxon>Gonyaulacales</taxon>
        <taxon>Pyrocystaceae</taxon>
        <taxon>Alexandrium</taxon>
    </lineage>
</organism>
<dbReference type="EMBL" id="EF133897">
    <property type="protein sequence ID" value="ABO47902.1"/>
    <property type="molecule type" value="mRNA"/>
</dbReference>
<dbReference type="SUPFAM" id="SSF52540">
    <property type="entry name" value="P-loop containing nucleoside triphosphate hydrolases"/>
    <property type="match status" value="1"/>
</dbReference>
<dbReference type="GO" id="GO:0016301">
    <property type="term" value="F:kinase activity"/>
    <property type="evidence" value="ECO:0007669"/>
    <property type="project" value="InterPro"/>
</dbReference>
<dbReference type="InterPro" id="IPR027417">
    <property type="entry name" value="P-loop_NTPase"/>
</dbReference>